<keyword evidence="1" id="KW-0472">Membrane</keyword>
<gene>
    <name evidence="2" type="ORF">FYJ33_11930</name>
</gene>
<accession>A0A7X2MZR8</accession>
<reference evidence="2 3" key="1">
    <citation type="submission" date="2019-08" db="EMBL/GenBank/DDBJ databases">
        <title>In-depth cultivation of the pig gut microbiome towards novel bacterial diversity and tailored functional studies.</title>
        <authorList>
            <person name="Wylensek D."/>
            <person name="Hitch T.C.A."/>
            <person name="Clavel T."/>
        </authorList>
    </citation>
    <scope>NUCLEOTIDE SEQUENCE [LARGE SCALE GENOMIC DNA]</scope>
    <source>
        <strain evidence="2 3">WCA-383-APC-5B</strain>
    </source>
</reference>
<feature type="transmembrane region" description="Helical" evidence="1">
    <location>
        <begin position="89"/>
        <end position="110"/>
    </location>
</feature>
<feature type="transmembrane region" description="Helical" evidence="1">
    <location>
        <begin position="116"/>
        <end position="140"/>
    </location>
</feature>
<evidence type="ECO:0000313" key="2">
    <source>
        <dbReference type="EMBL" id="MSR92080.1"/>
    </source>
</evidence>
<dbReference type="Pfam" id="PF24686">
    <property type="entry name" value="FLQE3_permease"/>
    <property type="match status" value="1"/>
</dbReference>
<feature type="transmembrane region" description="Helical" evidence="1">
    <location>
        <begin position="20"/>
        <end position="38"/>
    </location>
</feature>
<proteinExistence type="predicted"/>
<dbReference type="AlphaFoldDB" id="A0A7X2MZR8"/>
<keyword evidence="1" id="KW-0812">Transmembrane</keyword>
<dbReference type="EMBL" id="VULX01000021">
    <property type="protein sequence ID" value="MSR92080.1"/>
    <property type="molecule type" value="Genomic_DNA"/>
</dbReference>
<name>A0A7X2MZR8_9CLOT</name>
<organism evidence="2 3">
    <name type="scientific">Inconstantimicrobium porci</name>
    <dbReference type="NCBI Taxonomy" id="2652291"/>
    <lineage>
        <taxon>Bacteria</taxon>
        <taxon>Bacillati</taxon>
        <taxon>Bacillota</taxon>
        <taxon>Clostridia</taxon>
        <taxon>Eubacteriales</taxon>
        <taxon>Clostridiaceae</taxon>
        <taxon>Inconstantimicrobium</taxon>
    </lineage>
</organism>
<protein>
    <recommendedName>
        <fullName evidence="4">ABC transporter permease</fullName>
    </recommendedName>
</protein>
<keyword evidence="1" id="KW-1133">Transmembrane helix</keyword>
<evidence type="ECO:0008006" key="4">
    <source>
        <dbReference type="Google" id="ProtNLM"/>
    </source>
</evidence>
<comment type="caution">
    <text evidence="2">The sequence shown here is derived from an EMBL/GenBank/DDBJ whole genome shotgun (WGS) entry which is preliminary data.</text>
</comment>
<dbReference type="Proteomes" id="UP000460287">
    <property type="component" value="Unassembled WGS sequence"/>
</dbReference>
<feature type="transmembrane region" description="Helical" evidence="1">
    <location>
        <begin position="190"/>
        <end position="208"/>
    </location>
</feature>
<evidence type="ECO:0000313" key="3">
    <source>
        <dbReference type="Proteomes" id="UP000460287"/>
    </source>
</evidence>
<keyword evidence="3" id="KW-1185">Reference proteome</keyword>
<feature type="transmembrane region" description="Helical" evidence="1">
    <location>
        <begin position="44"/>
        <end position="68"/>
    </location>
</feature>
<dbReference type="InterPro" id="IPR056926">
    <property type="entry name" value="FLQE3_permease"/>
</dbReference>
<sequence length="222" mass="25227">MRKLTLTISDMKFQYKYGFYYLYTFLSVLYICIVQIMAKDFKDITAQLLVFTDPATIGIFFMGAIVLLEKSQRILPSLIVSPIKFSDYLFGKVMSFAFISVISAIAILFFSPSGIGVVSIITIALGSLFFSVLGMIAALNSRSMNEYLMLSTIFEIIFCLPGVLYIFNIAEKYLFFTPAAVIVQGMRNKPASIFYMIIWNTLLILITYKYMNKKYRKIGGAR</sequence>
<evidence type="ECO:0000256" key="1">
    <source>
        <dbReference type="SAM" id="Phobius"/>
    </source>
</evidence>
<feature type="transmembrane region" description="Helical" evidence="1">
    <location>
        <begin position="147"/>
        <end position="170"/>
    </location>
</feature>
<dbReference type="RefSeq" id="WP_154531979.1">
    <property type="nucleotide sequence ID" value="NZ_JAQXTV010000184.1"/>
</dbReference>